<comment type="similarity">
    <text evidence="2">Belongs to the glycosyl hydrolase 20 family.</text>
</comment>
<evidence type="ECO:0000256" key="3">
    <source>
        <dbReference type="ARBA" id="ARBA00012663"/>
    </source>
</evidence>
<feature type="domain" description="Glycoside hydrolase family 20 catalytic" evidence="5">
    <location>
        <begin position="48"/>
        <end position="209"/>
    </location>
</feature>
<dbReference type="InterPro" id="IPR038901">
    <property type="entry name" value="HEXDC-like"/>
</dbReference>
<evidence type="ECO:0000256" key="1">
    <source>
        <dbReference type="ARBA" id="ARBA00001231"/>
    </source>
</evidence>
<dbReference type="Proteomes" id="UP001549920">
    <property type="component" value="Unassembled WGS sequence"/>
</dbReference>
<dbReference type="Pfam" id="PF00728">
    <property type="entry name" value="Glyco_hydro_20"/>
    <property type="match status" value="1"/>
</dbReference>
<sequence>MQRIVHLDLKGAPPKVEYLEKVLLCIKSWGATGVLLEWEDTFPYTMELVDIGSQGGSGGDGVYLQDEVSHIFHFAKQHGLKAIQLIQTIGHMEFVLKHPKYQRLREARESPAVLCPSKPESKALVRAMLEQALKAQPDAEYIHIGADEVWHLGVCPDCQTKTGGNEHKTAALYLDHIQDICIFLRRKRPNITILMWDDMLRNISIDVLKQYELSDLVQPVIWDYNSKEFFQINPSLWENYRQLFCKVWAGSAFKGANGSCQILSPVNRYVSNHEAWIQEVRKYPQTSFAGIILTGWSRYDHYAALCELLPVSLPSLASCLKLLTKSEATPNESESSEIWDPYLQSKLSLRKRKKRHVVGEYGEAVVCESLPSLDWPGEQVARGVHTFVLLRERAFAFIHGDLVTTWLNTWQIENSYTNPVQVEGIAVAARQLMGEFVALQSELTPHLNAVTGRRSSEEWLKTFVLPLMNKISDLLKVAEARSKAEPSISPLNTLFLWNKYWNVQ</sequence>
<dbReference type="CDD" id="cd06565">
    <property type="entry name" value="GH20_GcnA-like"/>
    <property type="match status" value="1"/>
</dbReference>
<dbReference type="InterPro" id="IPR015883">
    <property type="entry name" value="Glyco_hydro_20_cat"/>
</dbReference>
<dbReference type="SUPFAM" id="SSF51445">
    <property type="entry name" value="(Trans)glycosidases"/>
    <property type="match status" value="1"/>
</dbReference>
<accession>A0ABR3IAT8</accession>
<evidence type="ECO:0000256" key="4">
    <source>
        <dbReference type="ARBA" id="ARBA00022801"/>
    </source>
</evidence>
<dbReference type="PANTHER" id="PTHR21040:SF8">
    <property type="entry name" value="BCDNA.GH04120"/>
    <property type="match status" value="1"/>
</dbReference>
<evidence type="ECO:0000313" key="6">
    <source>
        <dbReference type="EMBL" id="KAL0893375.1"/>
    </source>
</evidence>
<evidence type="ECO:0000259" key="5">
    <source>
        <dbReference type="Pfam" id="PF00728"/>
    </source>
</evidence>
<dbReference type="EMBL" id="JBEUOH010000006">
    <property type="protein sequence ID" value="KAL0893375.1"/>
    <property type="molecule type" value="Genomic_DNA"/>
</dbReference>
<dbReference type="Gene3D" id="3.20.20.80">
    <property type="entry name" value="Glycosidases"/>
    <property type="match status" value="1"/>
</dbReference>
<reference evidence="6 7" key="1">
    <citation type="submission" date="2024-06" db="EMBL/GenBank/DDBJ databases">
        <title>A chromosome-level genome assembly of beet webworm, Loxostege sticticalis.</title>
        <authorList>
            <person name="Zhang Y."/>
        </authorList>
    </citation>
    <scope>NUCLEOTIDE SEQUENCE [LARGE SCALE GENOMIC DNA]</scope>
    <source>
        <strain evidence="6">AQ026</strain>
        <tissue evidence="6">Whole body</tissue>
    </source>
</reference>
<keyword evidence="4" id="KW-0378">Hydrolase</keyword>
<proteinExistence type="inferred from homology"/>
<evidence type="ECO:0000313" key="7">
    <source>
        <dbReference type="Proteomes" id="UP001549920"/>
    </source>
</evidence>
<dbReference type="PANTHER" id="PTHR21040">
    <property type="entry name" value="BCDNA.GH04120"/>
    <property type="match status" value="1"/>
</dbReference>
<keyword evidence="7" id="KW-1185">Reference proteome</keyword>
<dbReference type="InterPro" id="IPR017853">
    <property type="entry name" value="GH"/>
</dbReference>
<comment type="caution">
    <text evidence="6">The sequence shown here is derived from an EMBL/GenBank/DDBJ whole genome shotgun (WGS) entry which is preliminary data.</text>
</comment>
<gene>
    <name evidence="6" type="ORF">ABMA27_014962</name>
</gene>
<name>A0ABR3IAT8_LOXSC</name>
<dbReference type="EC" id="3.2.1.52" evidence="3"/>
<organism evidence="6 7">
    <name type="scientific">Loxostege sticticalis</name>
    <name type="common">Beet webworm moth</name>
    <dbReference type="NCBI Taxonomy" id="481309"/>
    <lineage>
        <taxon>Eukaryota</taxon>
        <taxon>Metazoa</taxon>
        <taxon>Ecdysozoa</taxon>
        <taxon>Arthropoda</taxon>
        <taxon>Hexapoda</taxon>
        <taxon>Insecta</taxon>
        <taxon>Pterygota</taxon>
        <taxon>Neoptera</taxon>
        <taxon>Endopterygota</taxon>
        <taxon>Lepidoptera</taxon>
        <taxon>Glossata</taxon>
        <taxon>Ditrysia</taxon>
        <taxon>Pyraloidea</taxon>
        <taxon>Crambidae</taxon>
        <taxon>Pyraustinae</taxon>
        <taxon>Loxostege</taxon>
    </lineage>
</organism>
<protein>
    <recommendedName>
        <fullName evidence="3">beta-N-acetylhexosaminidase</fullName>
        <ecNumber evidence="3">3.2.1.52</ecNumber>
    </recommendedName>
</protein>
<comment type="catalytic activity">
    <reaction evidence="1">
        <text>Hydrolysis of terminal non-reducing N-acetyl-D-hexosamine residues in N-acetyl-beta-D-hexosaminides.</text>
        <dbReference type="EC" id="3.2.1.52"/>
    </reaction>
</comment>
<evidence type="ECO:0000256" key="2">
    <source>
        <dbReference type="ARBA" id="ARBA00006285"/>
    </source>
</evidence>